<evidence type="ECO:0000313" key="1">
    <source>
        <dbReference type="EMBL" id="GAI42305.1"/>
    </source>
</evidence>
<proteinExistence type="predicted"/>
<reference evidence="1" key="1">
    <citation type="journal article" date="2014" name="Front. Microbiol.">
        <title>High frequency of phylogenetically diverse reductive dehalogenase-homologous genes in deep subseafloor sedimentary metagenomes.</title>
        <authorList>
            <person name="Kawai M."/>
            <person name="Futagami T."/>
            <person name="Toyoda A."/>
            <person name="Takaki Y."/>
            <person name="Nishi S."/>
            <person name="Hori S."/>
            <person name="Arai W."/>
            <person name="Tsubouchi T."/>
            <person name="Morono Y."/>
            <person name="Uchiyama I."/>
            <person name="Ito T."/>
            <person name="Fujiyama A."/>
            <person name="Inagaki F."/>
            <person name="Takami H."/>
        </authorList>
    </citation>
    <scope>NUCLEOTIDE SEQUENCE</scope>
    <source>
        <strain evidence="1">Expedition CK06-06</strain>
    </source>
</reference>
<organism evidence="1">
    <name type="scientific">marine sediment metagenome</name>
    <dbReference type="NCBI Taxonomy" id="412755"/>
    <lineage>
        <taxon>unclassified sequences</taxon>
        <taxon>metagenomes</taxon>
        <taxon>ecological metagenomes</taxon>
    </lineage>
</organism>
<sequence length="85" mass="9372">MAVIVGNRDIFPDRLAEEGGREVIKTLKDLGFDVVTLFSEESGRGTVQTRGDSKKCAELFRKRAEDITGVLVTLPNFGDERSIAE</sequence>
<protein>
    <recommendedName>
        <fullName evidence="2">Fucose isomerase</fullName>
    </recommendedName>
</protein>
<name>X1PT81_9ZZZZ</name>
<accession>X1PT81</accession>
<feature type="non-terminal residue" evidence="1">
    <location>
        <position position="85"/>
    </location>
</feature>
<comment type="caution">
    <text evidence="1">The sequence shown here is derived from an EMBL/GenBank/DDBJ whole genome shotgun (WGS) entry which is preliminary data.</text>
</comment>
<dbReference type="AlphaFoldDB" id="X1PT81"/>
<evidence type="ECO:0008006" key="2">
    <source>
        <dbReference type="Google" id="ProtNLM"/>
    </source>
</evidence>
<gene>
    <name evidence="1" type="ORF">S06H3_52183</name>
</gene>
<dbReference type="EMBL" id="BARV01033169">
    <property type="protein sequence ID" value="GAI42305.1"/>
    <property type="molecule type" value="Genomic_DNA"/>
</dbReference>